<accession>A0ABT5ANW4</accession>
<gene>
    <name evidence="1" type="ORF">PN457_04745</name>
</gene>
<keyword evidence="2" id="KW-1185">Reference proteome</keyword>
<evidence type="ECO:0000313" key="1">
    <source>
        <dbReference type="EMBL" id="MDB9538975.1"/>
    </source>
</evidence>
<reference evidence="1 2" key="1">
    <citation type="submission" date="2023-01" db="EMBL/GenBank/DDBJ databases">
        <title>Genomes from the Australian National Cyanobacteria Reference Collection.</title>
        <authorList>
            <person name="Willis A."/>
            <person name="Lee E.M.F."/>
        </authorList>
    </citation>
    <scope>NUCLEOTIDE SEQUENCE [LARGE SCALE GENOMIC DNA]</scope>
    <source>
        <strain evidence="1 2">CS-1033</strain>
    </source>
</reference>
<proteinExistence type="predicted"/>
<evidence type="ECO:0000313" key="2">
    <source>
        <dbReference type="Proteomes" id="UP001212499"/>
    </source>
</evidence>
<name>A0ABT5ANW4_9CYAN</name>
<sequence>MATQKEVREYLAYWFQLGKKVLTGNGQASFLPVPVLKDDGYSDEFEECWQKIISQTTGECYLDGTYETISELLTPAWELLPCGRCQMPIPKRNLGMPALLCPCNDLPTWPNSELPAPRTPVNTQSHLMSIRNRIESNYS</sequence>
<protein>
    <submittedName>
        <fullName evidence="1">Uncharacterized protein</fullName>
    </submittedName>
</protein>
<organism evidence="1 2">
    <name type="scientific">Anabaenopsis arnoldii</name>
    <dbReference type="NCBI Taxonomy" id="2152938"/>
    <lineage>
        <taxon>Bacteria</taxon>
        <taxon>Bacillati</taxon>
        <taxon>Cyanobacteriota</taxon>
        <taxon>Cyanophyceae</taxon>
        <taxon>Nostocales</taxon>
        <taxon>Nodulariaceae</taxon>
        <taxon>Anabaenopsis</taxon>
    </lineage>
</organism>
<comment type="caution">
    <text evidence="1">The sequence shown here is derived from an EMBL/GenBank/DDBJ whole genome shotgun (WGS) entry which is preliminary data.</text>
</comment>
<dbReference type="RefSeq" id="WP_271731679.1">
    <property type="nucleotide sequence ID" value="NZ_JANQDP010000062.1"/>
</dbReference>
<dbReference type="EMBL" id="JAQMUH010000062">
    <property type="protein sequence ID" value="MDB9538975.1"/>
    <property type="molecule type" value="Genomic_DNA"/>
</dbReference>
<dbReference type="Proteomes" id="UP001212499">
    <property type="component" value="Unassembled WGS sequence"/>
</dbReference>